<name>A0ABX5GYD6_PHOAN</name>
<evidence type="ECO:0000313" key="2">
    <source>
        <dbReference type="Proteomes" id="UP000240989"/>
    </source>
</evidence>
<keyword evidence="2" id="KW-1185">Reference proteome</keyword>
<dbReference type="Gene3D" id="3.50.14.10">
    <property type="entry name" value="Replication terminator Tus, domain 1 superfamily/Replication terminator Tus"/>
    <property type="match status" value="1"/>
</dbReference>
<evidence type="ECO:0000313" key="1">
    <source>
        <dbReference type="EMBL" id="PSX03922.1"/>
    </source>
</evidence>
<sequence>MASLGQDDRNIECIVNDILDNDDWIATKEQVKKDIDLIDEHYIKIRNLLKRHSSNQSKCYALMEDDNGHITAVKSINLEESISAFSLKTRLDSTKNHPNRILGALLLPKSMKKELSPLIFKINILKLLFKKRLNKSLVKYNDRVKLLRSVVPALLVQSVYRKIHEAPVSIYRINYAWSDKSRSVKYISYTDALNILEMHADQMIETGAAEGMTRDQLLENDKSKLTATGLHERYVIVKPIKAFPQQTFNYKADNGDLIRVVIKATTPLICYFDDASKIIHKEPKLPQHITNGVYSKYVPVMPERNLYICGETS</sequence>
<gene>
    <name evidence="1" type="ORF">C0W27_20720</name>
</gene>
<dbReference type="RefSeq" id="WP_045152843.1">
    <property type="nucleotide sequence ID" value="NZ_JZSW01000007.1"/>
</dbReference>
<dbReference type="Proteomes" id="UP000240989">
    <property type="component" value="Unassembled WGS sequence"/>
</dbReference>
<dbReference type="EMBL" id="PYOU01000027">
    <property type="protein sequence ID" value="PSX03922.1"/>
    <property type="molecule type" value="Genomic_DNA"/>
</dbReference>
<organism evidence="1 2">
    <name type="scientific">Photobacterium angustum</name>
    <dbReference type="NCBI Taxonomy" id="661"/>
    <lineage>
        <taxon>Bacteria</taxon>
        <taxon>Pseudomonadati</taxon>
        <taxon>Pseudomonadota</taxon>
        <taxon>Gammaproteobacteria</taxon>
        <taxon>Vibrionales</taxon>
        <taxon>Vibrionaceae</taxon>
        <taxon>Photobacterium</taxon>
    </lineage>
</organism>
<dbReference type="InterPro" id="IPR036381">
    <property type="entry name" value="Tus_dom1"/>
</dbReference>
<accession>A0ABX5GYD6</accession>
<comment type="caution">
    <text evidence="1">The sequence shown here is derived from an EMBL/GenBank/DDBJ whole genome shotgun (WGS) entry which is preliminary data.</text>
</comment>
<proteinExistence type="predicted"/>
<dbReference type="SUPFAM" id="SSF56596">
    <property type="entry name" value="Replication terminator protein (Tus)"/>
    <property type="match status" value="1"/>
</dbReference>
<dbReference type="InterPro" id="IPR036384">
    <property type="entry name" value="Tus_sf"/>
</dbReference>
<reference evidence="1 2" key="1">
    <citation type="submission" date="2018-01" db="EMBL/GenBank/DDBJ databases">
        <title>Whole genome sequencing of Histamine producing bacteria.</title>
        <authorList>
            <person name="Butler K."/>
        </authorList>
    </citation>
    <scope>NUCLEOTIDE SEQUENCE [LARGE SCALE GENOMIC DNA]</scope>
    <source>
        <strain evidence="1 2">A6-1</strain>
    </source>
</reference>
<protein>
    <submittedName>
        <fullName evidence="1">Uncharacterized protein</fullName>
    </submittedName>
</protein>